<gene>
    <name evidence="1" type="ORF">Pla175_32430</name>
</gene>
<evidence type="ECO:0000313" key="1">
    <source>
        <dbReference type="EMBL" id="QDU89847.1"/>
    </source>
</evidence>
<proteinExistence type="predicted"/>
<evidence type="ECO:0000313" key="2">
    <source>
        <dbReference type="Proteomes" id="UP000317429"/>
    </source>
</evidence>
<protein>
    <submittedName>
        <fullName evidence="1">Uncharacterized protein</fullName>
    </submittedName>
</protein>
<dbReference type="EMBL" id="CP036291">
    <property type="protein sequence ID" value="QDU89847.1"/>
    <property type="molecule type" value="Genomic_DNA"/>
</dbReference>
<accession>A0A518DEF3</accession>
<dbReference type="KEGG" id="pnd:Pla175_32430"/>
<reference evidence="1 2" key="1">
    <citation type="submission" date="2019-02" db="EMBL/GenBank/DDBJ databases">
        <title>Deep-cultivation of Planctomycetes and their phenomic and genomic characterization uncovers novel biology.</title>
        <authorList>
            <person name="Wiegand S."/>
            <person name="Jogler M."/>
            <person name="Boedeker C."/>
            <person name="Pinto D."/>
            <person name="Vollmers J."/>
            <person name="Rivas-Marin E."/>
            <person name="Kohn T."/>
            <person name="Peeters S.H."/>
            <person name="Heuer A."/>
            <person name="Rast P."/>
            <person name="Oberbeckmann S."/>
            <person name="Bunk B."/>
            <person name="Jeske O."/>
            <person name="Meyerdierks A."/>
            <person name="Storesund J.E."/>
            <person name="Kallscheuer N."/>
            <person name="Luecker S."/>
            <person name="Lage O.M."/>
            <person name="Pohl T."/>
            <person name="Merkel B.J."/>
            <person name="Hornburger P."/>
            <person name="Mueller R.-W."/>
            <person name="Bruemmer F."/>
            <person name="Labrenz M."/>
            <person name="Spormann A.M."/>
            <person name="Op den Camp H."/>
            <person name="Overmann J."/>
            <person name="Amann R."/>
            <person name="Jetten M.S.M."/>
            <person name="Mascher T."/>
            <person name="Medema M.H."/>
            <person name="Devos D.P."/>
            <person name="Kaster A.-K."/>
            <person name="Ovreas L."/>
            <person name="Rohde M."/>
            <person name="Galperin M.Y."/>
            <person name="Jogler C."/>
        </authorList>
    </citation>
    <scope>NUCLEOTIDE SEQUENCE [LARGE SCALE GENOMIC DNA]</scope>
    <source>
        <strain evidence="1 2">Pla175</strain>
    </source>
</reference>
<name>A0A518DEF3_9BACT</name>
<dbReference type="AlphaFoldDB" id="A0A518DEF3"/>
<dbReference type="PANTHER" id="PTHR40705:SF2">
    <property type="entry name" value="DUF1743 DOMAIN-CONTAINING PROTEIN"/>
    <property type="match status" value="1"/>
</dbReference>
<dbReference type="RefSeq" id="WP_145287157.1">
    <property type="nucleotide sequence ID" value="NZ_CP036291.1"/>
</dbReference>
<dbReference type="Proteomes" id="UP000317429">
    <property type="component" value="Chromosome"/>
</dbReference>
<sequence>MFYVGLDDTDMPDTPGTNQLARHVVQRLAGRWRGRLITRHQLLEDPRVPCTRKNGCVAVSFDPLDAADALAGGDELLAGAIAELMAPWCPVGSDPGLCVCVGEPPAPVVAFGLECKRELVDQPRARGLAAQHGILLRGLGGTQDGVIGALAAIGLAASRDDGRVIYNGAAERDHFDVSGDHAVATLGVFGVDEVRRLDNQRGVDDGVVALGKRLRPNYRAGKIVLYVLPSQQEGIDWDAQRVL</sequence>
<keyword evidence="2" id="KW-1185">Reference proteome</keyword>
<dbReference type="Gene3D" id="3.30.70.2200">
    <property type="match status" value="1"/>
</dbReference>
<dbReference type="PANTHER" id="PTHR40705">
    <property type="entry name" value="TRNA(ILE2) 2-AGMATINYLCYTIDINE SYNTHETASE TIAS"/>
    <property type="match status" value="1"/>
</dbReference>
<organism evidence="1 2">
    <name type="scientific">Pirellulimonas nuda</name>
    <dbReference type="NCBI Taxonomy" id="2528009"/>
    <lineage>
        <taxon>Bacteria</taxon>
        <taxon>Pseudomonadati</taxon>
        <taxon>Planctomycetota</taxon>
        <taxon>Planctomycetia</taxon>
        <taxon>Pirellulales</taxon>
        <taxon>Lacipirellulaceae</taxon>
        <taxon>Pirellulimonas</taxon>
    </lineage>
</organism>
<dbReference type="OrthoDB" id="270233at2"/>